<dbReference type="HOGENOM" id="CLU_182830_0_0_6"/>
<accession>J3TWJ4</accession>
<dbReference type="Proteomes" id="UP000003935">
    <property type="component" value="Chromosome"/>
</dbReference>
<evidence type="ECO:0000313" key="2">
    <source>
        <dbReference type="Proteomes" id="UP000003935"/>
    </source>
</evidence>
<protein>
    <submittedName>
        <fullName evidence="1">Uncharacterized protein</fullName>
    </submittedName>
</protein>
<name>J3TWJ4_CARRU</name>
<organism evidence="1 2">
    <name type="scientific">Candidatus Carsonella ruddii PC isolate NHV</name>
    <dbReference type="NCBI Taxonomy" id="1202540"/>
    <lineage>
        <taxon>Bacteria</taxon>
        <taxon>Pseudomonadati</taxon>
        <taxon>Pseudomonadota</taxon>
        <taxon>Gammaproteobacteria</taxon>
        <taxon>Oceanospirillales</taxon>
        <taxon>Halomonadaceae</taxon>
        <taxon>Zymobacter group</taxon>
        <taxon>Candidatus Carsonella</taxon>
    </lineage>
</organism>
<dbReference type="STRING" id="1202540.A357_0116"/>
<proteinExistence type="predicted"/>
<dbReference type="EMBL" id="CP003545">
    <property type="protein sequence ID" value="AFP84325.1"/>
    <property type="molecule type" value="Genomic_DNA"/>
</dbReference>
<reference evidence="1 2" key="1">
    <citation type="journal article" date="2012" name="Mol. Biol. Evol.">
        <title>Genome reduction and co-evolution between the primary and secondary bacterial symbionts of psyllids.</title>
        <authorList>
            <person name="Sloan D.B."/>
            <person name="Moran N.A."/>
        </authorList>
    </citation>
    <scope>NUCLEOTIDE SEQUENCE [LARGE SCALE GENOMIC DNA]</scope>
    <source>
        <strain evidence="1 2">PC</strain>
    </source>
</reference>
<dbReference type="RefSeq" id="WP_014887624.1">
    <property type="nucleotide sequence ID" value="NC_018418.1"/>
</dbReference>
<dbReference type="PATRIC" id="fig|1202540.3.peg.99"/>
<evidence type="ECO:0000313" key="1">
    <source>
        <dbReference type="EMBL" id="AFP84325.1"/>
    </source>
</evidence>
<gene>
    <name evidence="1" type="ORF">A357_0116</name>
</gene>
<dbReference type="AlphaFoldDB" id="J3TWJ4"/>
<sequence>MKIYILIYSLFKIKIKIKNKIVKNKKIIILIKKISFINYYKIKNSFFISNLIKKKKNINKIIIIKHFCKNKMFLHCLKHFFKKHHNSYIENKINDLF</sequence>
<dbReference type="KEGG" id="crv:A357_0116"/>